<keyword evidence="1" id="KW-0472">Membrane</keyword>
<accession>A0A7L4ZJ41</accession>
<dbReference type="EMBL" id="CP019288">
    <property type="protein sequence ID" value="QHI36439.1"/>
    <property type="molecule type" value="Genomic_DNA"/>
</dbReference>
<keyword evidence="3" id="KW-1185">Reference proteome</keyword>
<reference evidence="2 3" key="1">
    <citation type="journal article" date="2013" name="Int. J. Syst. Evol. Microbiol.">
        <title>Kordia antarctica sp. nov., isolated from Antarctic seawater.</title>
        <authorList>
            <person name="Baek K."/>
            <person name="Choi A."/>
            <person name="Kang I."/>
            <person name="Lee K."/>
            <person name="Cho J.C."/>
        </authorList>
    </citation>
    <scope>NUCLEOTIDE SEQUENCE [LARGE SCALE GENOMIC DNA]</scope>
    <source>
        <strain evidence="2 3">IMCC3317</strain>
    </source>
</reference>
<dbReference type="KEGG" id="kan:IMCC3317_18020"/>
<evidence type="ECO:0000256" key="1">
    <source>
        <dbReference type="SAM" id="Phobius"/>
    </source>
</evidence>
<protein>
    <submittedName>
        <fullName evidence="2">Uncharacterized protein</fullName>
    </submittedName>
</protein>
<feature type="transmembrane region" description="Helical" evidence="1">
    <location>
        <begin position="81"/>
        <end position="98"/>
    </location>
</feature>
<dbReference type="Proteomes" id="UP000464657">
    <property type="component" value="Chromosome"/>
</dbReference>
<dbReference type="RefSeq" id="WP_160129142.1">
    <property type="nucleotide sequence ID" value="NZ_CP019288.1"/>
</dbReference>
<sequence length="121" mass="13459">MSFFLYIYAVKIQNTILLFFIFTFTLQANTTVETNRTKKNINATVIATDQGTNTSSLVAPTIANDAEGGGITADKGSLNSILGYSILIFFSVLIIILIDNRNLERRYKKLASDFNNKEPIL</sequence>
<evidence type="ECO:0000313" key="2">
    <source>
        <dbReference type="EMBL" id="QHI36439.1"/>
    </source>
</evidence>
<dbReference type="AlphaFoldDB" id="A0A7L4ZJ41"/>
<organism evidence="2 3">
    <name type="scientific">Kordia antarctica</name>
    <dbReference type="NCBI Taxonomy" id="1218801"/>
    <lineage>
        <taxon>Bacteria</taxon>
        <taxon>Pseudomonadati</taxon>
        <taxon>Bacteroidota</taxon>
        <taxon>Flavobacteriia</taxon>
        <taxon>Flavobacteriales</taxon>
        <taxon>Flavobacteriaceae</taxon>
        <taxon>Kordia</taxon>
    </lineage>
</organism>
<dbReference type="OrthoDB" id="1454582at2"/>
<keyword evidence="1" id="KW-1133">Transmembrane helix</keyword>
<proteinExistence type="predicted"/>
<name>A0A7L4ZJ41_9FLAO</name>
<keyword evidence="1" id="KW-0812">Transmembrane</keyword>
<gene>
    <name evidence="2" type="ORF">IMCC3317_18020</name>
</gene>
<evidence type="ECO:0000313" key="3">
    <source>
        <dbReference type="Proteomes" id="UP000464657"/>
    </source>
</evidence>